<dbReference type="InterPro" id="IPR011009">
    <property type="entry name" value="Kinase-like_dom_sf"/>
</dbReference>
<dbReference type="GO" id="GO:0005634">
    <property type="term" value="C:nucleus"/>
    <property type="evidence" value="ECO:0007669"/>
    <property type="project" value="TreeGrafter"/>
</dbReference>
<organism evidence="6 7">
    <name type="scientific">Naegleria lovaniensis</name>
    <name type="common">Amoeba</name>
    <dbReference type="NCBI Taxonomy" id="51637"/>
    <lineage>
        <taxon>Eukaryota</taxon>
        <taxon>Discoba</taxon>
        <taxon>Heterolobosea</taxon>
        <taxon>Tetramitia</taxon>
        <taxon>Eutetramitia</taxon>
        <taxon>Vahlkampfiidae</taxon>
        <taxon>Naegleria</taxon>
    </lineage>
</organism>
<dbReference type="Gene3D" id="1.10.510.10">
    <property type="entry name" value="Transferase(Phosphotransferase) domain 1"/>
    <property type="match status" value="1"/>
</dbReference>
<evidence type="ECO:0000313" key="6">
    <source>
        <dbReference type="EMBL" id="KAG2382622.1"/>
    </source>
</evidence>
<proteinExistence type="predicted"/>
<dbReference type="Pfam" id="PF00069">
    <property type="entry name" value="Pkinase"/>
    <property type="match status" value="1"/>
</dbReference>
<keyword evidence="1" id="KW-0520">NAD</keyword>
<dbReference type="GO" id="GO:0005524">
    <property type="term" value="F:ATP binding"/>
    <property type="evidence" value="ECO:0007669"/>
    <property type="project" value="InterPro"/>
</dbReference>
<keyword evidence="2" id="KW-0175">Coiled coil</keyword>
<dbReference type="PANTHER" id="PTHR45740:SF2">
    <property type="entry name" value="POLY [ADP-RIBOSE] POLYMERASE"/>
    <property type="match status" value="1"/>
</dbReference>
<dbReference type="InterPro" id="IPR008271">
    <property type="entry name" value="Ser/Thr_kinase_AS"/>
</dbReference>
<feature type="domain" description="PARP catalytic" evidence="5">
    <location>
        <begin position="904"/>
        <end position="1139"/>
    </location>
</feature>
<dbReference type="Pfam" id="PF00644">
    <property type="entry name" value="PARP"/>
    <property type="match status" value="1"/>
</dbReference>
<protein>
    <recommendedName>
        <fullName evidence="1">Poly [ADP-ribose] polymerase</fullName>
        <shortName evidence="1">PARP</shortName>
        <ecNumber evidence="1">2.4.2.-</ecNumber>
    </recommendedName>
</protein>
<dbReference type="AlphaFoldDB" id="A0AA88KIV4"/>
<dbReference type="PROSITE" id="PS00108">
    <property type="entry name" value="PROTEIN_KINASE_ST"/>
    <property type="match status" value="1"/>
</dbReference>
<dbReference type="EC" id="2.4.2.-" evidence="1"/>
<dbReference type="PROSITE" id="PS51059">
    <property type="entry name" value="PARP_CATALYTIC"/>
    <property type="match status" value="1"/>
</dbReference>
<dbReference type="GeneID" id="68097657"/>
<dbReference type="InterPro" id="IPR051712">
    <property type="entry name" value="ARTD-AVP"/>
</dbReference>
<keyword evidence="1" id="KW-0808">Transferase</keyword>
<gene>
    <name evidence="6" type="ORF">C9374_005202</name>
</gene>
<evidence type="ECO:0000313" key="7">
    <source>
        <dbReference type="Proteomes" id="UP000816034"/>
    </source>
</evidence>
<dbReference type="GO" id="GO:0004672">
    <property type="term" value="F:protein kinase activity"/>
    <property type="evidence" value="ECO:0007669"/>
    <property type="project" value="InterPro"/>
</dbReference>
<dbReference type="CDD" id="cd00180">
    <property type="entry name" value="PKc"/>
    <property type="match status" value="1"/>
</dbReference>
<reference evidence="6 7" key="1">
    <citation type="journal article" date="2018" name="BMC Genomics">
        <title>The genome of Naegleria lovaniensis, the basis for a comparative approach to unravel pathogenicity factors of the human pathogenic amoeba N. fowleri.</title>
        <authorList>
            <person name="Liechti N."/>
            <person name="Schurch N."/>
            <person name="Bruggmann R."/>
            <person name="Wittwer M."/>
        </authorList>
    </citation>
    <scope>NUCLEOTIDE SEQUENCE [LARGE SCALE GENOMIC DNA]</scope>
    <source>
        <strain evidence="6 7">ATCC 30569</strain>
    </source>
</reference>
<dbReference type="SMART" id="SM00220">
    <property type="entry name" value="S_TKc"/>
    <property type="match status" value="1"/>
</dbReference>
<evidence type="ECO:0000256" key="3">
    <source>
        <dbReference type="SAM" id="MobiDB-lite"/>
    </source>
</evidence>
<name>A0AA88KIV4_NAELO</name>
<dbReference type="SUPFAM" id="SSF56112">
    <property type="entry name" value="Protein kinase-like (PK-like)"/>
    <property type="match status" value="1"/>
</dbReference>
<comment type="caution">
    <text evidence="6">The sequence shown here is derived from an EMBL/GenBank/DDBJ whole genome shotgun (WGS) entry which is preliminary data.</text>
</comment>
<keyword evidence="7" id="KW-1185">Reference proteome</keyword>
<evidence type="ECO:0000256" key="2">
    <source>
        <dbReference type="SAM" id="Coils"/>
    </source>
</evidence>
<evidence type="ECO:0000256" key="1">
    <source>
        <dbReference type="RuleBase" id="RU362114"/>
    </source>
</evidence>
<feature type="region of interest" description="Disordered" evidence="3">
    <location>
        <begin position="1081"/>
        <end position="1101"/>
    </location>
</feature>
<dbReference type="Gene3D" id="3.90.228.10">
    <property type="match status" value="1"/>
</dbReference>
<dbReference type="Proteomes" id="UP000816034">
    <property type="component" value="Unassembled WGS sequence"/>
</dbReference>
<dbReference type="InterPro" id="IPR000719">
    <property type="entry name" value="Prot_kinase_dom"/>
</dbReference>
<feature type="coiled-coil region" evidence="2">
    <location>
        <begin position="412"/>
        <end position="453"/>
    </location>
</feature>
<evidence type="ECO:0000259" key="4">
    <source>
        <dbReference type="PROSITE" id="PS50011"/>
    </source>
</evidence>
<accession>A0AA88KIV4</accession>
<dbReference type="GO" id="GO:0003950">
    <property type="term" value="F:NAD+ poly-ADP-ribosyltransferase activity"/>
    <property type="evidence" value="ECO:0007669"/>
    <property type="project" value="UniProtKB-UniRule"/>
</dbReference>
<feature type="coiled-coil region" evidence="2">
    <location>
        <begin position="802"/>
        <end position="878"/>
    </location>
</feature>
<evidence type="ECO:0000259" key="5">
    <source>
        <dbReference type="PROSITE" id="PS51059"/>
    </source>
</evidence>
<dbReference type="PANTHER" id="PTHR45740">
    <property type="entry name" value="POLY [ADP-RIBOSE] POLYMERASE"/>
    <property type="match status" value="1"/>
</dbReference>
<sequence length="1139" mass="132757">MRSHPFHTLQSQIETLLMQLGNTFLTPSAPRDDSAQDHRSSTEIAKQNLELRFKLMTLQQELLDLTTDTDEEVLNKYQKEFMNISMKAMKSLLNNTTSRTLPNLQTSSSLHDPSMTSGSWIREEPFSEIPSVMIFQEISQLNSQVKQRKQQCLQQMAKIDELYEQLASNGLAIDLLTNIEHLVMTPLDKCHLILTNPSTTKFSIKNEKDIQLFDSLFKEFQQVKDQILQGDCIPLLNDFIVKTEEHVETISNFLLNFQICTQSMLHNEIHRCSNTLSNDRLKDFELAIYLTNWKQDFYSELNLTSWTTNHSPTVQELSKTLRDLALHLEEGHSEHEDLSWFNDLLQQVKRSLVHEYSLLSQHFINANTFPHPLFEGLVSCMVYYQELKSIANALVQESIPLIFQKHKYFENARELIQNFSHMQQRLEEINKQKRNIERVIKKIQLEIEGLREELLYEKNLEQQEVLKKEISEQELKILTHKEQARQLIHESNEIRLTLLKLRQLGFSEVFSHTLEEMHPILGIPELSPDFFKQISQLSGWSGNHSVFEATDFQSKRYIIKQYQVRDHKDLDKLKKELKILQKIKHRNIVTLEGYYLETNTSHRSISIYVVMPFYNGGDLKQFISRQKQHETIQLFKLDMIFWERLWRQLLLAIQHIHSSGVIHCDIKPENIFIEIHQVHIRVILGDFDVSMDTQNRTLNMVTRTCGSSGGTLEYLAPEIVKLGQKASFMSDMYAFGKTVKNVMLQELKEYPSLHDLVTQCLSEDPSKRPSSSEALANAFFTVDTLPKEIEFQNKLKQVEIDQQVLEKKQSEISELLQNLEKQRQDIQRQVFELENERQLYQDETQQQRMEIQHQIDMLQKKEKTLQELDEKLRNDSKSQLTVSLPSYWKYRLVNSPQHGSSSPLMIVEVTKHMKDIIQELLDFTCRASTLGSGRDQQVRMTYTQLVVHQIFRIENPTLFSLYSTRKQQLMAYNDPANPIHVQTHQVSHSNAQTWIKQCGLDLSCNEVYLWHGTKPNVVKSITEHGFDERLSNLSGLFGAGIYFAENCSKSDQYCTPDSNQEYSMFLSRVVLGRQIYQAGASTSQSLGNQRRPPQIPNTNGRVYDSVIGKSNASSSAYTEFIVYDRNQCYPEFLIKYKRQ</sequence>
<dbReference type="EMBL" id="PYSW02000023">
    <property type="protein sequence ID" value="KAG2382622.1"/>
    <property type="molecule type" value="Genomic_DNA"/>
</dbReference>
<dbReference type="RefSeq" id="XP_044548301.1">
    <property type="nucleotide sequence ID" value="XM_044694927.1"/>
</dbReference>
<keyword evidence="1" id="KW-0328">Glycosyltransferase</keyword>
<feature type="domain" description="Protein kinase" evidence="4">
    <location>
        <begin position="532"/>
        <end position="780"/>
    </location>
</feature>
<dbReference type="GO" id="GO:1990404">
    <property type="term" value="F:NAD+-protein mono-ADP-ribosyltransferase activity"/>
    <property type="evidence" value="ECO:0007669"/>
    <property type="project" value="TreeGrafter"/>
</dbReference>
<dbReference type="SUPFAM" id="SSF56399">
    <property type="entry name" value="ADP-ribosylation"/>
    <property type="match status" value="1"/>
</dbReference>
<dbReference type="InterPro" id="IPR012317">
    <property type="entry name" value="Poly(ADP-ribose)pol_cat_dom"/>
</dbReference>
<dbReference type="PROSITE" id="PS50011">
    <property type="entry name" value="PROTEIN_KINASE_DOM"/>
    <property type="match status" value="1"/>
</dbReference>